<comment type="caution">
    <text evidence="1">The sequence shown here is derived from an EMBL/GenBank/DDBJ whole genome shotgun (WGS) entry which is preliminary data.</text>
</comment>
<dbReference type="EMBL" id="CALOZG010000035">
    <property type="protein sequence ID" value="CAH4034084.1"/>
    <property type="molecule type" value="Genomic_DNA"/>
</dbReference>
<evidence type="ECO:0000313" key="1">
    <source>
        <dbReference type="EMBL" id="CAH4034084.1"/>
    </source>
</evidence>
<keyword evidence="2" id="KW-1185">Reference proteome</keyword>
<dbReference type="AlphaFoldDB" id="A0A9P0XDB9"/>
<evidence type="ECO:0000313" key="2">
    <source>
        <dbReference type="Proteomes" id="UP001152562"/>
    </source>
</evidence>
<reference evidence="1" key="1">
    <citation type="submission" date="2022-05" db="EMBL/GenBank/DDBJ databases">
        <authorList>
            <person name="Okamura Y."/>
        </authorList>
    </citation>
    <scope>NUCLEOTIDE SEQUENCE</scope>
</reference>
<accession>A0A9P0XDB9</accession>
<organism evidence="1 2">
    <name type="scientific">Pieris brassicae</name>
    <name type="common">White butterfly</name>
    <name type="synonym">Large white butterfly</name>
    <dbReference type="NCBI Taxonomy" id="7116"/>
    <lineage>
        <taxon>Eukaryota</taxon>
        <taxon>Metazoa</taxon>
        <taxon>Ecdysozoa</taxon>
        <taxon>Arthropoda</taxon>
        <taxon>Hexapoda</taxon>
        <taxon>Insecta</taxon>
        <taxon>Pterygota</taxon>
        <taxon>Neoptera</taxon>
        <taxon>Endopterygota</taxon>
        <taxon>Lepidoptera</taxon>
        <taxon>Glossata</taxon>
        <taxon>Ditrysia</taxon>
        <taxon>Papilionoidea</taxon>
        <taxon>Pieridae</taxon>
        <taxon>Pierinae</taxon>
        <taxon>Pieris</taxon>
    </lineage>
</organism>
<protein>
    <submittedName>
        <fullName evidence="1">Uncharacterized protein</fullName>
    </submittedName>
</protein>
<proteinExistence type="predicted"/>
<name>A0A9P0XDB9_PIEBR</name>
<sequence>MWSSLSNCHGDDLILKRLKNQLASISCKCKICEKYNVTSFHKDLCITKKSNEPCQPVEEATKSAQIPCPGCFVAYNLLKRIDKTFKDEETNANIAKFSSNKSIQKTISGLDRTTSVTKKSVTYSDTLITDIFNETGLFEENHKHIEEANQIRHQNVGNCLCLENFIDSIRPPLKYSQY</sequence>
<gene>
    <name evidence="1" type="ORF">PIBRA_LOCUS10304</name>
</gene>
<dbReference type="Proteomes" id="UP001152562">
    <property type="component" value="Unassembled WGS sequence"/>
</dbReference>